<dbReference type="HOGENOM" id="CLU_012358_2_0_0"/>
<evidence type="ECO:0000256" key="4">
    <source>
        <dbReference type="HAMAP-Rule" id="MF_01281"/>
    </source>
</evidence>
<dbReference type="FunFam" id="3.20.20.140:FF:000014">
    <property type="entry name" value="5-methylthioadenosine/S-adenosylhomocysteine deaminase"/>
    <property type="match status" value="1"/>
</dbReference>
<proteinExistence type="inferred from homology"/>
<feature type="binding site" evidence="4">
    <location>
        <position position="209"/>
    </location>
    <ligand>
        <name>substrate</name>
    </ligand>
</feature>
<keyword evidence="1 4" id="KW-0479">Metal-binding</keyword>
<keyword evidence="3 4" id="KW-0862">Zinc</keyword>
<dbReference type="InterPro" id="IPR032466">
    <property type="entry name" value="Metal_Hydrolase"/>
</dbReference>
<comment type="caution">
    <text evidence="4">Lacks conserved residue(s) required for the propagation of feature annotation.</text>
</comment>
<dbReference type="GO" id="GO:0050270">
    <property type="term" value="F:S-adenosylhomocysteine deaminase activity"/>
    <property type="evidence" value="ECO:0007669"/>
    <property type="project" value="UniProtKB-UniRule"/>
</dbReference>
<dbReference type="GO" id="GO:0046872">
    <property type="term" value="F:metal ion binding"/>
    <property type="evidence" value="ECO:0007669"/>
    <property type="project" value="UniProtKB-KW"/>
</dbReference>
<feature type="binding site" evidence="4">
    <location>
        <position position="64"/>
    </location>
    <ligand>
        <name>Zn(2+)</name>
        <dbReference type="ChEBI" id="CHEBI:29105"/>
    </ligand>
</feature>
<comment type="catalytic activity">
    <reaction evidence="4">
        <text>S-adenosyl-L-homocysteine + H2O + H(+) = S-inosyl-L-homocysteine + NH4(+)</text>
        <dbReference type="Rhea" id="RHEA:20716"/>
        <dbReference type="ChEBI" id="CHEBI:15377"/>
        <dbReference type="ChEBI" id="CHEBI:15378"/>
        <dbReference type="ChEBI" id="CHEBI:28938"/>
        <dbReference type="ChEBI" id="CHEBI:57856"/>
        <dbReference type="ChEBI" id="CHEBI:57985"/>
        <dbReference type="EC" id="3.5.4.28"/>
    </reaction>
</comment>
<feature type="binding site" evidence="4">
    <location>
        <position position="206"/>
    </location>
    <ligand>
        <name>Zn(2+)</name>
        <dbReference type="ChEBI" id="CHEBI:29105"/>
    </ligand>
</feature>
<dbReference type="Pfam" id="PF01979">
    <property type="entry name" value="Amidohydro_1"/>
    <property type="match status" value="1"/>
</dbReference>
<comment type="function">
    <text evidence="4">Catalyzes the deamination of 5-methylthioadenosine and S-adenosyl-L-homocysteine into 5-methylthioinosine and S-inosyl-L-homocysteine, respectively. Is also able to deaminate adenosine.</text>
</comment>
<dbReference type="AlphaFoldDB" id="D5EF22"/>
<dbReference type="GO" id="GO:0090614">
    <property type="term" value="F:5'-methylthioadenosine deaminase activity"/>
    <property type="evidence" value="ECO:0007669"/>
    <property type="project" value="UniProtKB-UniRule"/>
</dbReference>
<dbReference type="InterPro" id="IPR011059">
    <property type="entry name" value="Metal-dep_hydrolase_composite"/>
</dbReference>
<organism evidence="6 7">
    <name type="scientific">Aminobacterium colombiense (strain DSM 12261 / ALA-1)</name>
    <dbReference type="NCBI Taxonomy" id="572547"/>
    <lineage>
        <taxon>Bacteria</taxon>
        <taxon>Thermotogati</taxon>
        <taxon>Synergistota</taxon>
        <taxon>Synergistia</taxon>
        <taxon>Synergistales</taxon>
        <taxon>Aminobacteriaceae</taxon>
        <taxon>Aminobacterium</taxon>
    </lineage>
</organism>
<accession>D5EF22</accession>
<evidence type="ECO:0000256" key="2">
    <source>
        <dbReference type="ARBA" id="ARBA00022801"/>
    </source>
</evidence>
<comment type="similarity">
    <text evidence="4">Belongs to the metallo-dependent hydrolases superfamily. MTA/SAH deaminase family.</text>
</comment>
<dbReference type="EC" id="3.5.4.31" evidence="4"/>
<comment type="cofactor">
    <cofactor evidence="4">
        <name>Zn(2+)</name>
        <dbReference type="ChEBI" id="CHEBI:29105"/>
    </cofactor>
    <text evidence="4">Binds 1 zinc ion per subunit.</text>
</comment>
<dbReference type="Proteomes" id="UP000002366">
    <property type="component" value="Chromosome"/>
</dbReference>
<dbReference type="PANTHER" id="PTHR43794:SF11">
    <property type="entry name" value="AMIDOHYDROLASE-RELATED DOMAIN-CONTAINING PROTEIN"/>
    <property type="match status" value="1"/>
</dbReference>
<dbReference type="eggNOG" id="COG0402">
    <property type="taxonomic scope" value="Bacteria"/>
</dbReference>
<dbReference type="Gene3D" id="3.20.20.140">
    <property type="entry name" value="Metal-dependent hydrolases"/>
    <property type="match status" value="1"/>
</dbReference>
<feature type="binding site" evidence="4">
    <location>
        <position position="179"/>
    </location>
    <ligand>
        <name>substrate</name>
    </ligand>
</feature>
<dbReference type="STRING" id="572547.Amico_1030"/>
<name>D5EF22_AMICL</name>
<comment type="catalytic activity">
    <reaction evidence="4">
        <text>S-methyl-5'-thioadenosine + H2O + H(+) = S-methyl-5'-thioinosine + NH4(+)</text>
        <dbReference type="Rhea" id="RHEA:25025"/>
        <dbReference type="ChEBI" id="CHEBI:15377"/>
        <dbReference type="ChEBI" id="CHEBI:15378"/>
        <dbReference type="ChEBI" id="CHEBI:17509"/>
        <dbReference type="ChEBI" id="CHEBI:28938"/>
        <dbReference type="ChEBI" id="CHEBI:48595"/>
        <dbReference type="EC" id="3.5.4.31"/>
    </reaction>
</comment>
<keyword evidence="7" id="KW-1185">Reference proteome</keyword>
<dbReference type="Gene3D" id="2.30.40.10">
    <property type="entry name" value="Urease, subunit C, domain 1"/>
    <property type="match status" value="1"/>
</dbReference>
<feature type="binding site" evidence="4">
    <location>
        <position position="66"/>
    </location>
    <ligand>
        <name>Zn(2+)</name>
        <dbReference type="ChEBI" id="CHEBI:29105"/>
    </ligand>
</feature>
<dbReference type="EC" id="3.5.4.28" evidence="4"/>
<sequence length="427" mass="47786">MSTYLFQNTYIYDGQMERGLRCDVLVENGVISKIEAPNTIDDGHVSLIDCNGEKLLLPGFVNGHTHAAMSLLRGLGEETPLMSWLKEQIWPVEARLTPEYIYWGTALALLEMASCGVTCFGDMYFEMDQVAQVSLAMGMKCALSRGLIGEDQKRVDENLKLIDDWHGKKGLLSVQLGPHAPYTVPMNAMKKISELALERNVGIHTHFLETEWERQYLRDELHCQPVEYLEKTGLLNTPRTILAHGVWFLPEELPLLKDSNITIVHNPNSNLKLGSGIMPLPEMIDQGISVSLGTDGAASNNRLDIWEEMRHGALIHKGVRHDPTIIKAKQILTMATLNGARGLGFEKTGLIRETWDADLVLIDLDRPHYLGFDVETLPVYIVYAGSSTDVEATMVKGQWVYFNGEFPSVDREEILKQAAQARKALIS</sequence>
<feature type="binding site" evidence="4">
    <location>
        <position position="295"/>
    </location>
    <ligand>
        <name>substrate</name>
    </ligand>
</feature>
<reference evidence="6 7" key="1">
    <citation type="journal article" date="2010" name="Stand. Genomic Sci.">
        <title>Complete genome sequence of Aminobacterium colombiense type strain (ALA-1).</title>
        <authorList>
            <person name="Chertkov O."/>
            <person name="Sikorski J."/>
            <person name="Brambilla E."/>
            <person name="Lapidus A."/>
            <person name="Copeland A."/>
            <person name="Glavina Del Rio T."/>
            <person name="Nolan M."/>
            <person name="Lucas S."/>
            <person name="Tice H."/>
            <person name="Cheng J.F."/>
            <person name="Han C."/>
            <person name="Detter J.C."/>
            <person name="Bruce D."/>
            <person name="Tapia R."/>
            <person name="Goodwin L."/>
            <person name="Pitluck S."/>
            <person name="Liolios K."/>
            <person name="Ivanova N."/>
            <person name="Mavromatis K."/>
            <person name="Ovchinnikova G."/>
            <person name="Pati A."/>
            <person name="Chen A."/>
            <person name="Palaniappan K."/>
            <person name="Land M."/>
            <person name="Hauser L."/>
            <person name="Chang Y.J."/>
            <person name="Jeffries C.D."/>
            <person name="Spring S."/>
            <person name="Rohde M."/>
            <person name="Goker M."/>
            <person name="Bristow J."/>
            <person name="Eisen J.A."/>
            <person name="Markowitz V."/>
            <person name="Hugenholtz P."/>
            <person name="Kyrpides N.C."/>
            <person name="Klenk H.P."/>
        </authorList>
    </citation>
    <scope>NUCLEOTIDE SEQUENCE [LARGE SCALE GENOMIC DNA]</scope>
    <source>
        <strain evidence="7">DSM 12261 / ALA-1</strain>
    </source>
</reference>
<dbReference type="PANTHER" id="PTHR43794">
    <property type="entry name" value="AMINOHYDROLASE SSNA-RELATED"/>
    <property type="match status" value="1"/>
</dbReference>
<evidence type="ECO:0000313" key="6">
    <source>
        <dbReference type="EMBL" id="ADE57154.1"/>
    </source>
</evidence>
<evidence type="ECO:0000313" key="7">
    <source>
        <dbReference type="Proteomes" id="UP000002366"/>
    </source>
</evidence>
<feature type="binding site" evidence="4">
    <location>
        <position position="145"/>
    </location>
    <ligand>
        <name>substrate</name>
    </ligand>
</feature>
<dbReference type="CDD" id="cd01298">
    <property type="entry name" value="ATZ_TRZ_like"/>
    <property type="match status" value="1"/>
</dbReference>
<keyword evidence="2 4" id="KW-0378">Hydrolase</keyword>
<gene>
    <name evidence="4" type="primary">mtaD</name>
    <name evidence="6" type="ordered locus">Amico_1030</name>
</gene>
<dbReference type="InterPro" id="IPR050287">
    <property type="entry name" value="MTA/SAH_deaminase"/>
</dbReference>
<dbReference type="OrthoDB" id="9807210at2"/>
<dbReference type="KEGG" id="aco:Amico_1030"/>
<dbReference type="SUPFAM" id="SSF51556">
    <property type="entry name" value="Metallo-dependent hydrolases"/>
    <property type="match status" value="1"/>
</dbReference>
<dbReference type="InterPro" id="IPR006680">
    <property type="entry name" value="Amidohydro-rel"/>
</dbReference>
<dbReference type="EMBL" id="CP001997">
    <property type="protein sequence ID" value="ADE57154.1"/>
    <property type="molecule type" value="Genomic_DNA"/>
</dbReference>
<evidence type="ECO:0000256" key="1">
    <source>
        <dbReference type="ARBA" id="ARBA00022723"/>
    </source>
</evidence>
<evidence type="ECO:0000256" key="3">
    <source>
        <dbReference type="ARBA" id="ARBA00022833"/>
    </source>
</evidence>
<protein>
    <recommendedName>
        <fullName evidence="4">5-methylthioadenosine/S-adenosylhomocysteine deaminase</fullName>
        <shortName evidence="4">MTA/SAH deaminase</shortName>
        <ecNumber evidence="4">3.5.4.28</ecNumber>
        <ecNumber evidence="4">3.5.4.31</ecNumber>
    </recommendedName>
</protein>
<feature type="binding site" evidence="4">
    <location>
        <position position="93"/>
    </location>
    <ligand>
        <name>substrate</name>
    </ligand>
</feature>
<dbReference type="SUPFAM" id="SSF51338">
    <property type="entry name" value="Composite domain of metallo-dependent hydrolases"/>
    <property type="match status" value="2"/>
</dbReference>
<dbReference type="RefSeq" id="WP_013048417.1">
    <property type="nucleotide sequence ID" value="NC_014011.1"/>
</dbReference>
<dbReference type="InterPro" id="IPR023512">
    <property type="entry name" value="Deaminase_MtaD/DadD"/>
</dbReference>
<evidence type="ECO:0000259" key="5">
    <source>
        <dbReference type="Pfam" id="PF01979"/>
    </source>
</evidence>
<feature type="domain" description="Amidohydrolase-related" evidence="5">
    <location>
        <begin position="56"/>
        <end position="400"/>
    </location>
</feature>
<feature type="binding site" evidence="4">
    <location>
        <position position="295"/>
    </location>
    <ligand>
        <name>Zn(2+)</name>
        <dbReference type="ChEBI" id="CHEBI:29105"/>
    </ligand>
</feature>
<dbReference type="HAMAP" id="MF_01281">
    <property type="entry name" value="MTA_SAH_deamin"/>
    <property type="match status" value="1"/>
</dbReference>